<dbReference type="GO" id="GO:0005829">
    <property type="term" value="C:cytosol"/>
    <property type="evidence" value="ECO:0007669"/>
    <property type="project" value="TreeGrafter"/>
</dbReference>
<dbReference type="GO" id="GO:0016579">
    <property type="term" value="P:protein deubiquitination"/>
    <property type="evidence" value="ECO:0007669"/>
    <property type="project" value="InterPro"/>
</dbReference>
<dbReference type="PANTHER" id="PTHR24006">
    <property type="entry name" value="UBIQUITIN CARBOXYL-TERMINAL HYDROLASE"/>
    <property type="match status" value="1"/>
</dbReference>
<evidence type="ECO:0000259" key="1">
    <source>
        <dbReference type="PROSITE" id="PS50235"/>
    </source>
</evidence>
<evidence type="ECO:0000313" key="2">
    <source>
        <dbReference type="EMBL" id="CAF1312969.1"/>
    </source>
</evidence>
<dbReference type="InterPro" id="IPR038765">
    <property type="entry name" value="Papain-like_cys_pep_sf"/>
</dbReference>
<reference evidence="2" key="1">
    <citation type="submission" date="2021-02" db="EMBL/GenBank/DDBJ databases">
        <authorList>
            <person name="Nowell W R."/>
        </authorList>
    </citation>
    <scope>NUCLEOTIDE SEQUENCE</scope>
</reference>
<dbReference type="PROSITE" id="PS00973">
    <property type="entry name" value="USP_2"/>
    <property type="match status" value="1"/>
</dbReference>
<dbReference type="InterPro" id="IPR001394">
    <property type="entry name" value="Peptidase_C19_UCH"/>
</dbReference>
<dbReference type="EMBL" id="CAJNOQ010013025">
    <property type="protein sequence ID" value="CAF1312969.1"/>
    <property type="molecule type" value="Genomic_DNA"/>
</dbReference>
<proteinExistence type="predicted"/>
<dbReference type="GO" id="GO:0004843">
    <property type="term" value="F:cysteine-type deubiquitinase activity"/>
    <property type="evidence" value="ECO:0007669"/>
    <property type="project" value="InterPro"/>
</dbReference>
<dbReference type="EMBL" id="CAJOBC010043473">
    <property type="protein sequence ID" value="CAF4152145.1"/>
    <property type="molecule type" value="Genomic_DNA"/>
</dbReference>
<accession>A0A815ECW6</accession>
<dbReference type="Proteomes" id="UP000663829">
    <property type="component" value="Unassembled WGS sequence"/>
</dbReference>
<keyword evidence="4" id="KW-1185">Reference proteome</keyword>
<dbReference type="InterPro" id="IPR050164">
    <property type="entry name" value="Peptidase_C19"/>
</dbReference>
<dbReference type="AlphaFoldDB" id="A0A815ECW6"/>
<dbReference type="SUPFAM" id="SSF54001">
    <property type="entry name" value="Cysteine proteinases"/>
    <property type="match status" value="1"/>
</dbReference>
<organism evidence="2 4">
    <name type="scientific">Didymodactylos carnosus</name>
    <dbReference type="NCBI Taxonomy" id="1234261"/>
    <lineage>
        <taxon>Eukaryota</taxon>
        <taxon>Metazoa</taxon>
        <taxon>Spiralia</taxon>
        <taxon>Gnathifera</taxon>
        <taxon>Rotifera</taxon>
        <taxon>Eurotatoria</taxon>
        <taxon>Bdelloidea</taxon>
        <taxon>Philodinida</taxon>
        <taxon>Philodinidae</taxon>
        <taxon>Didymodactylos</taxon>
    </lineage>
</organism>
<feature type="domain" description="USP" evidence="1">
    <location>
        <begin position="1"/>
        <end position="217"/>
    </location>
</feature>
<dbReference type="InterPro" id="IPR028889">
    <property type="entry name" value="USP"/>
</dbReference>
<dbReference type="Gene3D" id="3.90.70.10">
    <property type="entry name" value="Cysteine proteinases"/>
    <property type="match status" value="1"/>
</dbReference>
<dbReference type="InterPro" id="IPR018200">
    <property type="entry name" value="USP_CS"/>
</dbReference>
<dbReference type="GO" id="GO:0005634">
    <property type="term" value="C:nucleus"/>
    <property type="evidence" value="ECO:0007669"/>
    <property type="project" value="TreeGrafter"/>
</dbReference>
<sequence length="220" mass="25564">MNALINALHNELQISESSTIIEKLFHIQTQSRVTCCLCKTEDTTDERTTFLPLPLPLPKLHPQQKCLLLEDLLSFFFEEDTLDGDYYCQKFDTMTQAKQKTSLRHPLPRVIIIQLKRFTFDDSNNKIHTFVRYPLQNLNIGKYLAQTSTNDTFYNLIAISVHTGSSQSGGHYTTYAKNNDQSEWYLFNDSFLEPVEKKIQDKQLLTKHAYVLVYQKTEIS</sequence>
<protein>
    <recommendedName>
        <fullName evidence="1">USP domain-containing protein</fullName>
    </recommendedName>
</protein>
<dbReference type="CDD" id="cd02257">
    <property type="entry name" value="Peptidase_C19"/>
    <property type="match status" value="1"/>
</dbReference>
<name>A0A815ECW6_9BILA</name>
<dbReference type="Proteomes" id="UP000681722">
    <property type="component" value="Unassembled WGS sequence"/>
</dbReference>
<dbReference type="Pfam" id="PF00443">
    <property type="entry name" value="UCH"/>
    <property type="match status" value="1"/>
</dbReference>
<evidence type="ECO:0000313" key="3">
    <source>
        <dbReference type="EMBL" id="CAF4152145.1"/>
    </source>
</evidence>
<evidence type="ECO:0000313" key="4">
    <source>
        <dbReference type="Proteomes" id="UP000663829"/>
    </source>
</evidence>
<gene>
    <name evidence="2" type="ORF">GPM918_LOCUS29088</name>
    <name evidence="3" type="ORF">SRO942_LOCUS29642</name>
</gene>
<comment type="caution">
    <text evidence="2">The sequence shown here is derived from an EMBL/GenBank/DDBJ whole genome shotgun (WGS) entry which is preliminary data.</text>
</comment>
<dbReference type="OrthoDB" id="265776at2759"/>
<dbReference type="PROSITE" id="PS50235">
    <property type="entry name" value="USP_3"/>
    <property type="match status" value="1"/>
</dbReference>